<keyword evidence="3" id="KW-1185">Reference proteome</keyword>
<dbReference type="OrthoDB" id="428734at2759"/>
<keyword evidence="2" id="KW-0255">Endonuclease</keyword>
<dbReference type="PANTHER" id="PTHR12121">
    <property type="entry name" value="CARBON CATABOLITE REPRESSOR PROTEIN 4"/>
    <property type="match status" value="1"/>
</dbReference>
<feature type="domain" description="Endonuclease/exonuclease/phosphatase" evidence="1">
    <location>
        <begin position="152"/>
        <end position="430"/>
    </location>
</feature>
<dbReference type="SUPFAM" id="SSF52058">
    <property type="entry name" value="L domain-like"/>
    <property type="match status" value="1"/>
</dbReference>
<protein>
    <submittedName>
        <fullName evidence="2">Endonuclease/Exonuclease/phosphatase family protein</fullName>
    </submittedName>
</protein>
<keyword evidence="2" id="KW-0378">Hydrolase</keyword>
<evidence type="ECO:0000259" key="1">
    <source>
        <dbReference type="Pfam" id="PF03372"/>
    </source>
</evidence>
<dbReference type="SUPFAM" id="SSF56219">
    <property type="entry name" value="DNase I-like"/>
    <property type="match status" value="1"/>
</dbReference>
<organism evidence="2 3">
    <name type="scientific">Tritrichomonas foetus</name>
    <dbReference type="NCBI Taxonomy" id="1144522"/>
    <lineage>
        <taxon>Eukaryota</taxon>
        <taxon>Metamonada</taxon>
        <taxon>Parabasalia</taxon>
        <taxon>Tritrichomonadida</taxon>
        <taxon>Tritrichomonadidae</taxon>
        <taxon>Tritrichomonas</taxon>
    </lineage>
</organism>
<dbReference type="Proteomes" id="UP000179807">
    <property type="component" value="Unassembled WGS sequence"/>
</dbReference>
<accession>A0A1J4JVW8</accession>
<dbReference type="GO" id="GO:0004519">
    <property type="term" value="F:endonuclease activity"/>
    <property type="evidence" value="ECO:0007669"/>
    <property type="project" value="UniProtKB-KW"/>
</dbReference>
<dbReference type="InterPro" id="IPR050410">
    <property type="entry name" value="CCR4/nocturin_mRNA_transcr"/>
</dbReference>
<dbReference type="GeneID" id="94841450"/>
<dbReference type="RefSeq" id="XP_068356415.1">
    <property type="nucleotide sequence ID" value="XM_068506746.1"/>
</dbReference>
<comment type="caution">
    <text evidence="2">The sequence shown here is derived from an EMBL/GenBank/DDBJ whole genome shotgun (WGS) entry which is preliminary data.</text>
</comment>
<dbReference type="InterPro" id="IPR001611">
    <property type="entry name" value="Leu-rich_rpt"/>
</dbReference>
<sequence length="486" mass="55481">MTQTSDGIDPFSQLPSDTTEINARKTMLFFNQFLRDDVFSRFSKITSINLSYNSLKTLPSSIFSLKTLLALDISNNDLPVIPVELGLIPSLKELKISGNPGADFGQLQSIQKDSAALISFFQNIMKKKKNPSPRVFDPPVEVDRQLTFSLVSYNILASHCGVADRFPFSPKKFLDPKYRIPRIEKELDKIRPDIICLQEVEGKLYQEELNPFFRSKNYSGVHCPKGRVKKMSDQNKINSVMGQATFIANSKFNIIETQTLDLRNYRLGPTLSNYNEITQHDETVIITILSSKKFSDIHIVVVNVHLYWPGDASEVRTSQIFLAVMAAIEFTQSKGIMQYDIILAGDFNACLNSQPLNFLQCNFADRFYNTYQLFDKVPEFTELNYKHSLPIDYIFSTAYGIEPIAVLPFDAAEIKEEYISWPGEHYPSDHIPIATVFQFKEQRLYLPPKFIPLGPVQQIQQPKEKDPKFLVTKPNREVKLTIVTKS</sequence>
<gene>
    <name evidence="2" type="ORF">TRFO_29371</name>
</gene>
<dbReference type="InterPro" id="IPR032675">
    <property type="entry name" value="LRR_dom_sf"/>
</dbReference>
<dbReference type="Pfam" id="PF03372">
    <property type="entry name" value="Exo_endo_phos"/>
    <property type="match status" value="1"/>
</dbReference>
<dbReference type="EMBL" id="MLAK01000833">
    <property type="protein sequence ID" value="OHT03279.1"/>
    <property type="molecule type" value="Genomic_DNA"/>
</dbReference>
<dbReference type="Gene3D" id="3.60.10.10">
    <property type="entry name" value="Endonuclease/exonuclease/phosphatase"/>
    <property type="match status" value="1"/>
</dbReference>
<dbReference type="InterPro" id="IPR005135">
    <property type="entry name" value="Endo/exonuclease/phosphatase"/>
</dbReference>
<dbReference type="GO" id="GO:0000175">
    <property type="term" value="F:3'-5'-RNA exonuclease activity"/>
    <property type="evidence" value="ECO:0007669"/>
    <property type="project" value="TreeGrafter"/>
</dbReference>
<reference evidence="2" key="1">
    <citation type="submission" date="2016-10" db="EMBL/GenBank/DDBJ databases">
        <authorList>
            <person name="Benchimol M."/>
            <person name="Almeida L.G."/>
            <person name="Vasconcelos A.T."/>
            <person name="Perreira-Neves A."/>
            <person name="Rosa I.A."/>
            <person name="Tasca T."/>
            <person name="Bogo M.R."/>
            <person name="de Souza W."/>
        </authorList>
    </citation>
    <scope>NUCLEOTIDE SEQUENCE [LARGE SCALE GENOMIC DNA]</scope>
    <source>
        <strain evidence="2">K</strain>
    </source>
</reference>
<dbReference type="VEuPathDB" id="TrichDB:TRFO_29371"/>
<dbReference type="InterPro" id="IPR036691">
    <property type="entry name" value="Endo/exonu/phosph_ase_sf"/>
</dbReference>
<dbReference type="PANTHER" id="PTHR12121:SF100">
    <property type="entry name" value="POLY(A)-SPECIFIC RIBONUCLEASE"/>
    <property type="match status" value="1"/>
</dbReference>
<dbReference type="AlphaFoldDB" id="A0A1J4JVW8"/>
<evidence type="ECO:0000313" key="2">
    <source>
        <dbReference type="EMBL" id="OHT03279.1"/>
    </source>
</evidence>
<dbReference type="Pfam" id="PF13855">
    <property type="entry name" value="LRR_8"/>
    <property type="match status" value="1"/>
</dbReference>
<evidence type="ECO:0000313" key="3">
    <source>
        <dbReference type="Proteomes" id="UP000179807"/>
    </source>
</evidence>
<proteinExistence type="predicted"/>
<dbReference type="Gene3D" id="3.80.10.10">
    <property type="entry name" value="Ribonuclease Inhibitor"/>
    <property type="match status" value="1"/>
</dbReference>
<name>A0A1J4JVW8_9EUKA</name>
<keyword evidence="2" id="KW-0540">Nuclease</keyword>